<gene>
    <name evidence="2" type="ORF">UFOPK3967_02152</name>
</gene>
<reference evidence="2" key="1">
    <citation type="submission" date="2020-05" db="EMBL/GenBank/DDBJ databases">
        <authorList>
            <person name="Chiriac C."/>
            <person name="Salcher M."/>
            <person name="Ghai R."/>
            <person name="Kavagutti S V."/>
        </authorList>
    </citation>
    <scope>NUCLEOTIDE SEQUENCE</scope>
</reference>
<accession>A0A6J7PX82</accession>
<feature type="region of interest" description="Disordered" evidence="1">
    <location>
        <begin position="110"/>
        <end position="136"/>
    </location>
</feature>
<dbReference type="AlphaFoldDB" id="A0A6J7PX82"/>
<proteinExistence type="predicted"/>
<organism evidence="2">
    <name type="scientific">freshwater metagenome</name>
    <dbReference type="NCBI Taxonomy" id="449393"/>
    <lineage>
        <taxon>unclassified sequences</taxon>
        <taxon>metagenomes</taxon>
        <taxon>ecological metagenomes</taxon>
    </lineage>
</organism>
<evidence type="ECO:0000313" key="2">
    <source>
        <dbReference type="EMBL" id="CAB5009461.1"/>
    </source>
</evidence>
<dbReference type="EMBL" id="CAFBOS010000152">
    <property type="protein sequence ID" value="CAB5009461.1"/>
    <property type="molecule type" value="Genomic_DNA"/>
</dbReference>
<feature type="compositionally biased region" description="Basic and acidic residues" evidence="1">
    <location>
        <begin position="113"/>
        <end position="136"/>
    </location>
</feature>
<protein>
    <submittedName>
        <fullName evidence="2">Unannotated protein</fullName>
    </submittedName>
</protein>
<name>A0A6J7PX82_9ZZZZ</name>
<evidence type="ECO:0000256" key="1">
    <source>
        <dbReference type="SAM" id="MobiDB-lite"/>
    </source>
</evidence>
<sequence length="276" mass="30119">MDAAAAEALLGEHEPVARPADEMVGRQAAVAEHDLGVVARRAELHVGVRHRGDVASDVHARCPRGHDEDRRVAMRTVFGVGLGEDEDDVCHRAVRHEPLVSIEHPLVAVEGGGGRDARGVGTREEGFGQREGTRDLAPHVRPEPAVLLGIVRPVGEQLHVAAVGCLHAEDGHRKHRPTDLFRHQCQLHLPEAWPTEVLVEERAPQTLRLDLVLQVALDRAPLALRQLLHHWLEGDELFVDEGAHPVELLLELRFGVEVPCHGGVSLSTGGRVLGEQ</sequence>